<name>A0A6J5QT69_9CAUD</name>
<evidence type="ECO:0000313" key="1">
    <source>
        <dbReference type="EMBL" id="CAB4185716.1"/>
    </source>
</evidence>
<sequence length="94" mass="10476">MTNNTETKPVITNLDKGDKRRLTNAINDLFMLTESYASKIFTTSPDDAEATLLDIKNLTMLLEDAAALIAQVRPARINQPSPDQGQMKFDNDAY</sequence>
<reference evidence="1" key="1">
    <citation type="submission" date="2020-05" db="EMBL/GenBank/DDBJ databases">
        <authorList>
            <person name="Chiriac C."/>
            <person name="Salcher M."/>
            <person name="Ghai R."/>
            <person name="Kavagutti S V."/>
        </authorList>
    </citation>
    <scope>NUCLEOTIDE SEQUENCE</scope>
</reference>
<proteinExistence type="predicted"/>
<gene>
    <name evidence="1" type="ORF">UFOVP1130_107</name>
</gene>
<organism evidence="1">
    <name type="scientific">uncultured Caudovirales phage</name>
    <dbReference type="NCBI Taxonomy" id="2100421"/>
    <lineage>
        <taxon>Viruses</taxon>
        <taxon>Duplodnaviria</taxon>
        <taxon>Heunggongvirae</taxon>
        <taxon>Uroviricota</taxon>
        <taxon>Caudoviricetes</taxon>
        <taxon>Peduoviridae</taxon>
        <taxon>Maltschvirus</taxon>
        <taxon>Maltschvirus maltsch</taxon>
    </lineage>
</organism>
<protein>
    <submittedName>
        <fullName evidence="1">Uncharacterized protein</fullName>
    </submittedName>
</protein>
<accession>A0A6J5QT69</accession>
<dbReference type="EMBL" id="LR797078">
    <property type="protein sequence ID" value="CAB4185716.1"/>
    <property type="molecule type" value="Genomic_DNA"/>
</dbReference>